<protein>
    <submittedName>
        <fullName evidence="7">Methylmalonyl Co-A mutase-associated GTPase MeaB</fullName>
    </submittedName>
</protein>
<keyword evidence="5" id="KW-0143">Chaperone</keyword>
<feature type="domain" description="AAA+ ATPase" evidence="6">
    <location>
        <begin position="78"/>
        <end position="260"/>
    </location>
</feature>
<evidence type="ECO:0000256" key="5">
    <source>
        <dbReference type="ARBA" id="ARBA00023186"/>
    </source>
</evidence>
<dbReference type="SUPFAM" id="SSF52540">
    <property type="entry name" value="P-loop containing nucleoside triphosphate hydrolases"/>
    <property type="match status" value="1"/>
</dbReference>
<keyword evidence="2" id="KW-0547">Nucleotide-binding</keyword>
<comment type="similarity">
    <text evidence="1">Belongs to the SIMIBI class G3E GTPase family. ArgK/MeaB subfamily.</text>
</comment>
<dbReference type="AlphaFoldDB" id="A0A2M8PCM5"/>
<evidence type="ECO:0000256" key="1">
    <source>
        <dbReference type="ARBA" id="ARBA00009625"/>
    </source>
</evidence>
<dbReference type="Gene3D" id="3.40.50.300">
    <property type="entry name" value="P-loop containing nucleotide triphosphate hydrolases"/>
    <property type="match status" value="1"/>
</dbReference>
<evidence type="ECO:0000313" key="8">
    <source>
        <dbReference type="Proteomes" id="UP000229681"/>
    </source>
</evidence>
<dbReference type="GO" id="GO:0005525">
    <property type="term" value="F:GTP binding"/>
    <property type="evidence" value="ECO:0007669"/>
    <property type="project" value="UniProtKB-KW"/>
</dbReference>
<keyword evidence="3" id="KW-0378">Hydrolase</keyword>
<dbReference type="PANTHER" id="PTHR43087">
    <property type="entry name" value="LYSINE/ARGININE/ORNITHINE TRANSPORT SYSTEM KINASE"/>
    <property type="match status" value="1"/>
</dbReference>
<dbReference type="InterPro" id="IPR027417">
    <property type="entry name" value="P-loop_NTPase"/>
</dbReference>
<dbReference type="NCBIfam" id="TIGR00750">
    <property type="entry name" value="lao"/>
    <property type="match status" value="1"/>
</dbReference>
<dbReference type="Pfam" id="PF03308">
    <property type="entry name" value="MeaB"/>
    <property type="match status" value="1"/>
</dbReference>
<gene>
    <name evidence="7" type="ORF">CUN49_11250</name>
</gene>
<name>A0A2M8PCM5_9CHLR</name>
<sequence>MCLCCCRWASVASSGLAAIHKRSSRISARWSLLSEVTTLPPIVAAIRESRRALARLLTRIENNAAAAELAALYPYGGQAHLIGVTGAPGTGKSSLVNCMAKAYRAEGKTVSILAVDPTSPFSGGAVLGDRIRMRDLHGDQGVFIRSMATRGNLGGLARTTSDMIRALDAAGFDIVLIETVGAGQSEVEIASAAQTTIVVEAPGLGDDVQAIKAGILEIADILVVNKADNPGVESTLRALRAMLDLGHRSERIMHHGKLMNVPAAPILGEEAAWQTPIVQTIATDGTGVPELLAKIAEHRAYLRASGVQQLRERASLRAEIEERLRDLLLAHLLERVGVAHFQAVVERVLRREIDPNSAAGLLLAESSRDHKP</sequence>
<comment type="caution">
    <text evidence="7">The sequence shown here is derived from an EMBL/GenBank/DDBJ whole genome shotgun (WGS) entry which is preliminary data.</text>
</comment>
<dbReference type="InterPro" id="IPR052040">
    <property type="entry name" value="GTPase/Isobutyryl-CoA_mutase"/>
</dbReference>
<dbReference type="EMBL" id="PGTM01000176">
    <property type="protein sequence ID" value="PJF35298.1"/>
    <property type="molecule type" value="Genomic_DNA"/>
</dbReference>
<dbReference type="SMART" id="SM00382">
    <property type="entry name" value="AAA"/>
    <property type="match status" value="1"/>
</dbReference>
<dbReference type="InterPro" id="IPR005129">
    <property type="entry name" value="GTPase_ArgK"/>
</dbReference>
<evidence type="ECO:0000256" key="2">
    <source>
        <dbReference type="ARBA" id="ARBA00022741"/>
    </source>
</evidence>
<dbReference type="CDD" id="cd03114">
    <property type="entry name" value="MMAA-like"/>
    <property type="match status" value="1"/>
</dbReference>
<accession>A0A2M8PCM5</accession>
<evidence type="ECO:0000256" key="4">
    <source>
        <dbReference type="ARBA" id="ARBA00023134"/>
    </source>
</evidence>
<dbReference type="GO" id="GO:0003924">
    <property type="term" value="F:GTPase activity"/>
    <property type="evidence" value="ECO:0007669"/>
    <property type="project" value="InterPro"/>
</dbReference>
<reference evidence="7 8" key="1">
    <citation type="submission" date="2017-11" db="EMBL/GenBank/DDBJ databases">
        <title>Evolution of Phototrophy in the Chloroflexi Phylum Driven by Horizontal Gene Transfer.</title>
        <authorList>
            <person name="Ward L.M."/>
            <person name="Hemp J."/>
            <person name="Shih P.M."/>
            <person name="Mcglynn S.E."/>
            <person name="Fischer W."/>
        </authorList>
    </citation>
    <scope>NUCLEOTIDE SEQUENCE [LARGE SCALE GENOMIC DNA]</scope>
    <source>
        <strain evidence="7">JP3_13</strain>
    </source>
</reference>
<proteinExistence type="inferred from homology"/>
<dbReference type="Proteomes" id="UP000229681">
    <property type="component" value="Unassembled WGS sequence"/>
</dbReference>
<dbReference type="InterPro" id="IPR003593">
    <property type="entry name" value="AAA+_ATPase"/>
</dbReference>
<evidence type="ECO:0000259" key="6">
    <source>
        <dbReference type="SMART" id="SM00382"/>
    </source>
</evidence>
<keyword evidence="4" id="KW-0342">GTP-binding</keyword>
<evidence type="ECO:0000256" key="3">
    <source>
        <dbReference type="ARBA" id="ARBA00022801"/>
    </source>
</evidence>
<dbReference type="PANTHER" id="PTHR43087:SF1">
    <property type="entry name" value="LAO_AO TRANSPORT SYSTEM ATPASE"/>
    <property type="match status" value="1"/>
</dbReference>
<organism evidence="7 8">
    <name type="scientific">Candidatus Thermofonsia Clade 1 bacterium</name>
    <dbReference type="NCBI Taxonomy" id="2364210"/>
    <lineage>
        <taxon>Bacteria</taxon>
        <taxon>Bacillati</taxon>
        <taxon>Chloroflexota</taxon>
        <taxon>Candidatus Thermofontia</taxon>
        <taxon>Candidatus Thermofonsia Clade 1</taxon>
    </lineage>
</organism>
<evidence type="ECO:0000313" key="7">
    <source>
        <dbReference type="EMBL" id="PJF35298.1"/>
    </source>
</evidence>